<feature type="region of interest" description="Disordered" evidence="1">
    <location>
        <begin position="172"/>
        <end position="219"/>
    </location>
</feature>
<protein>
    <submittedName>
        <fullName evidence="2">Uncharacterized protein</fullName>
    </submittedName>
</protein>
<evidence type="ECO:0000256" key="1">
    <source>
        <dbReference type="SAM" id="MobiDB-lite"/>
    </source>
</evidence>
<evidence type="ECO:0000313" key="2">
    <source>
        <dbReference type="EMBL" id="CAD9334186.1"/>
    </source>
</evidence>
<name>A0A7S2EGL7_9STRA</name>
<organism evidence="2">
    <name type="scientific">Ditylum brightwellii</name>
    <dbReference type="NCBI Taxonomy" id="49249"/>
    <lineage>
        <taxon>Eukaryota</taxon>
        <taxon>Sar</taxon>
        <taxon>Stramenopiles</taxon>
        <taxon>Ochrophyta</taxon>
        <taxon>Bacillariophyta</taxon>
        <taxon>Mediophyceae</taxon>
        <taxon>Lithodesmiophycidae</taxon>
        <taxon>Lithodesmiales</taxon>
        <taxon>Lithodesmiaceae</taxon>
        <taxon>Ditylum</taxon>
    </lineage>
</organism>
<sequence>MSARQNIPRQRTAAGSTSSPVPIQRTSSNPIAIAGSYSATGNGHHHLHHPSSYESYSSEDDSLHDGGTREIGLGSFTGPNDTPPGGLTVGSLPSHHRRHRHIGSAGMGGGGGSSMARSMPAPRAPFLSAREDPTDGLSNMPLMTLPESAEDGMGESSSVQYGSLRESRFQRFPSHKRTNPQPHHQNVRFAGGLPTSGNNSDTDDGDNGGGGLASSYSADSSAFYPQSLPAYMDAERDMVQRRWQQSSSKPGGGIGGGIGATLGEAKPVPHSTIGALSAQLGGIGVSSAVSVGDKGGGGIGSVVQSSSDYMMAGGREEYNVRGTMDYDGNILQRTSSGIGLGDHGLDATDEKLDDCGESPGSLTGLGVLQASRQSPGGLGLRLSDSEIEGIHESANRAARALSDAEVDTTGVMGVRQEPYSYDRGPCGGGLSDGLMIDPTNDDDRPISPNNPDALGAFEFDLDM</sequence>
<proteinExistence type="predicted"/>
<feature type="compositionally biased region" description="Polar residues" evidence="1">
    <location>
        <begin position="1"/>
        <end position="30"/>
    </location>
</feature>
<feature type="region of interest" description="Disordered" evidence="1">
    <location>
        <begin position="430"/>
        <end position="454"/>
    </location>
</feature>
<dbReference type="EMBL" id="HBGN01020690">
    <property type="protein sequence ID" value="CAD9334186.1"/>
    <property type="molecule type" value="Transcribed_RNA"/>
</dbReference>
<gene>
    <name evidence="2" type="ORF">DBRI1063_LOCUS13175</name>
</gene>
<feature type="region of interest" description="Disordered" evidence="1">
    <location>
        <begin position="1"/>
        <end position="120"/>
    </location>
</feature>
<reference evidence="2" key="1">
    <citation type="submission" date="2021-01" db="EMBL/GenBank/DDBJ databases">
        <authorList>
            <person name="Corre E."/>
            <person name="Pelletier E."/>
            <person name="Niang G."/>
            <person name="Scheremetjew M."/>
            <person name="Finn R."/>
            <person name="Kale V."/>
            <person name="Holt S."/>
            <person name="Cochrane G."/>
            <person name="Meng A."/>
            <person name="Brown T."/>
            <person name="Cohen L."/>
        </authorList>
    </citation>
    <scope>NUCLEOTIDE SEQUENCE</scope>
    <source>
        <strain evidence="2">Pop2</strain>
    </source>
</reference>
<accession>A0A7S2EGL7</accession>
<dbReference type="AlphaFoldDB" id="A0A7S2EGL7"/>